<reference evidence="2" key="1">
    <citation type="journal article" date="2018" name="DNA Res.">
        <title>Multiple hybrid de novo genome assembly of finger millet, an orphan allotetraploid crop.</title>
        <authorList>
            <person name="Hatakeyama M."/>
            <person name="Aluri S."/>
            <person name="Balachadran M.T."/>
            <person name="Sivarajan S.R."/>
            <person name="Patrignani A."/>
            <person name="Gruter S."/>
            <person name="Poveda L."/>
            <person name="Shimizu-Inatsugi R."/>
            <person name="Baeten J."/>
            <person name="Francoijs K.J."/>
            <person name="Nataraja K.N."/>
            <person name="Reddy Y.A.N."/>
            <person name="Phadnis S."/>
            <person name="Ravikumar R.L."/>
            <person name="Schlapbach R."/>
            <person name="Sreeman S.M."/>
            <person name="Shimizu K.K."/>
        </authorList>
    </citation>
    <scope>NUCLEOTIDE SEQUENCE</scope>
</reference>
<accession>A0AAV5EY28</accession>
<evidence type="ECO:0000313" key="3">
    <source>
        <dbReference type="Proteomes" id="UP001054889"/>
    </source>
</evidence>
<name>A0AAV5EY28_ELECO</name>
<proteinExistence type="predicted"/>
<keyword evidence="3" id="KW-1185">Reference proteome</keyword>
<dbReference type="AlphaFoldDB" id="A0AAV5EY28"/>
<dbReference type="Proteomes" id="UP001054889">
    <property type="component" value="Unassembled WGS sequence"/>
</dbReference>
<reference evidence="2" key="2">
    <citation type="submission" date="2021-12" db="EMBL/GenBank/DDBJ databases">
        <title>Resequencing data analysis of finger millet.</title>
        <authorList>
            <person name="Hatakeyama M."/>
            <person name="Aluri S."/>
            <person name="Balachadran M.T."/>
            <person name="Sivarajan S.R."/>
            <person name="Poveda L."/>
            <person name="Shimizu-Inatsugi R."/>
            <person name="Schlapbach R."/>
            <person name="Sreeman S.M."/>
            <person name="Shimizu K.K."/>
        </authorList>
    </citation>
    <scope>NUCLEOTIDE SEQUENCE</scope>
</reference>
<sequence>MAQHIYATTTSSGGHHHHHHCARPAIPLRPAAPTPRSLPLRFLTTNSSRLPRRMGASDHLMGVAVAAMPRNGNADPRRPCPCGAVLGESLAAEAAPGDDDLLVHPSAEFAAQALVSSTQQVVARRNLSLHLNLHFSILSPFVSDMGGAC</sequence>
<feature type="region of interest" description="Disordered" evidence="1">
    <location>
        <begin position="1"/>
        <end position="21"/>
    </location>
</feature>
<protein>
    <submittedName>
        <fullName evidence="2">Uncharacterized protein</fullName>
    </submittedName>
</protein>
<evidence type="ECO:0000256" key="1">
    <source>
        <dbReference type="SAM" id="MobiDB-lite"/>
    </source>
</evidence>
<comment type="caution">
    <text evidence="2">The sequence shown here is derived from an EMBL/GenBank/DDBJ whole genome shotgun (WGS) entry which is preliminary data.</text>
</comment>
<gene>
    <name evidence="2" type="primary">gb15783</name>
    <name evidence="2" type="ORF">PR202_gb15783</name>
</gene>
<organism evidence="2 3">
    <name type="scientific">Eleusine coracana subsp. coracana</name>
    <dbReference type="NCBI Taxonomy" id="191504"/>
    <lineage>
        <taxon>Eukaryota</taxon>
        <taxon>Viridiplantae</taxon>
        <taxon>Streptophyta</taxon>
        <taxon>Embryophyta</taxon>
        <taxon>Tracheophyta</taxon>
        <taxon>Spermatophyta</taxon>
        <taxon>Magnoliopsida</taxon>
        <taxon>Liliopsida</taxon>
        <taxon>Poales</taxon>
        <taxon>Poaceae</taxon>
        <taxon>PACMAD clade</taxon>
        <taxon>Chloridoideae</taxon>
        <taxon>Cynodonteae</taxon>
        <taxon>Eleusininae</taxon>
        <taxon>Eleusine</taxon>
    </lineage>
</organism>
<evidence type="ECO:0000313" key="2">
    <source>
        <dbReference type="EMBL" id="GJN27737.1"/>
    </source>
</evidence>
<dbReference type="EMBL" id="BQKI01000079">
    <property type="protein sequence ID" value="GJN27737.1"/>
    <property type="molecule type" value="Genomic_DNA"/>
</dbReference>